<protein>
    <submittedName>
        <fullName evidence="2">Uncharacterized protein</fullName>
    </submittedName>
</protein>
<name>A0A7Y9I4M4_9ACTN</name>
<dbReference type="AlphaFoldDB" id="A0A7Y9I4M4"/>
<feature type="transmembrane region" description="Helical" evidence="1">
    <location>
        <begin position="89"/>
        <end position="110"/>
    </location>
</feature>
<comment type="caution">
    <text evidence="2">The sequence shown here is derived from an EMBL/GenBank/DDBJ whole genome shotgun (WGS) entry which is preliminary data.</text>
</comment>
<gene>
    <name evidence="2" type="ORF">BKA15_001517</name>
</gene>
<feature type="transmembrane region" description="Helical" evidence="1">
    <location>
        <begin position="21"/>
        <end position="43"/>
    </location>
</feature>
<sequence>MSASTLPQAPPTAPRPKRRPFFVVSLVLLRVFAVLHVIFAIMQPITIGQYLSGSYGMLAQHSIFGHLLSAASFLLGVTAIMYAVAGGRVWIAAVAAPLWLVENVQVGMGYARLLGVHVPLGVGLVTLAVVLAIGVFLPSAGRDRRPRAARTATPEGSGTA</sequence>
<dbReference type="RefSeq" id="WP_179749467.1">
    <property type="nucleotide sequence ID" value="NZ_JACCBU010000001.1"/>
</dbReference>
<evidence type="ECO:0000313" key="3">
    <source>
        <dbReference type="Proteomes" id="UP000569914"/>
    </source>
</evidence>
<keyword evidence="1" id="KW-0472">Membrane</keyword>
<reference evidence="2 3" key="1">
    <citation type="submission" date="2020-07" db="EMBL/GenBank/DDBJ databases">
        <title>Sequencing the genomes of 1000 actinobacteria strains.</title>
        <authorList>
            <person name="Klenk H.-P."/>
        </authorList>
    </citation>
    <scope>NUCLEOTIDE SEQUENCE [LARGE SCALE GENOMIC DNA]</scope>
    <source>
        <strain evidence="2 3">DSM 22083</strain>
    </source>
</reference>
<feature type="transmembrane region" description="Helical" evidence="1">
    <location>
        <begin position="63"/>
        <end position="82"/>
    </location>
</feature>
<dbReference type="Proteomes" id="UP000569914">
    <property type="component" value="Unassembled WGS sequence"/>
</dbReference>
<feature type="transmembrane region" description="Helical" evidence="1">
    <location>
        <begin position="116"/>
        <end position="137"/>
    </location>
</feature>
<evidence type="ECO:0000256" key="1">
    <source>
        <dbReference type="SAM" id="Phobius"/>
    </source>
</evidence>
<dbReference type="EMBL" id="JACCBU010000001">
    <property type="protein sequence ID" value="NYE70188.1"/>
    <property type="molecule type" value="Genomic_DNA"/>
</dbReference>
<keyword evidence="1" id="KW-0812">Transmembrane</keyword>
<proteinExistence type="predicted"/>
<keyword evidence="3" id="KW-1185">Reference proteome</keyword>
<organism evidence="2 3">
    <name type="scientific">Microlunatus parietis</name>
    <dbReference type="NCBI Taxonomy" id="682979"/>
    <lineage>
        <taxon>Bacteria</taxon>
        <taxon>Bacillati</taxon>
        <taxon>Actinomycetota</taxon>
        <taxon>Actinomycetes</taxon>
        <taxon>Propionibacteriales</taxon>
        <taxon>Propionibacteriaceae</taxon>
        <taxon>Microlunatus</taxon>
    </lineage>
</organism>
<keyword evidence="1" id="KW-1133">Transmembrane helix</keyword>
<accession>A0A7Y9I4M4</accession>
<evidence type="ECO:0000313" key="2">
    <source>
        <dbReference type="EMBL" id="NYE70188.1"/>
    </source>
</evidence>